<dbReference type="SUPFAM" id="SSF51161">
    <property type="entry name" value="Trimeric LpxA-like enzymes"/>
    <property type="match status" value="1"/>
</dbReference>
<accession>A0A1M5E079</accession>
<dbReference type="InterPro" id="IPR051159">
    <property type="entry name" value="Hexapeptide_acetyltransf"/>
</dbReference>
<dbReference type="Pfam" id="PF14602">
    <property type="entry name" value="Hexapep_2"/>
    <property type="match status" value="1"/>
</dbReference>
<dbReference type="Pfam" id="PF00132">
    <property type="entry name" value="Hexapep"/>
    <property type="match status" value="1"/>
</dbReference>
<evidence type="ECO:0000313" key="5">
    <source>
        <dbReference type="Proteomes" id="UP000186132"/>
    </source>
</evidence>
<evidence type="ECO:0000256" key="3">
    <source>
        <dbReference type="ARBA" id="ARBA00022737"/>
    </source>
</evidence>
<dbReference type="GO" id="GO:0005829">
    <property type="term" value="C:cytosol"/>
    <property type="evidence" value="ECO:0007669"/>
    <property type="project" value="TreeGrafter"/>
</dbReference>
<dbReference type="InterPro" id="IPR018357">
    <property type="entry name" value="Hexapep_transf_CS"/>
</dbReference>
<name>A0A1M5E079_9ACTN</name>
<dbReference type="STRING" id="1206085.SAMN05443575_0747"/>
<dbReference type="PANTHER" id="PTHR23416:SF23">
    <property type="entry name" value="ACETYLTRANSFERASE C18B11.09C-RELATED"/>
    <property type="match status" value="1"/>
</dbReference>
<keyword evidence="5" id="KW-1185">Reference proteome</keyword>
<dbReference type="GO" id="GO:0008374">
    <property type="term" value="F:O-acyltransferase activity"/>
    <property type="evidence" value="ECO:0007669"/>
    <property type="project" value="TreeGrafter"/>
</dbReference>
<dbReference type="AlphaFoldDB" id="A0A1M5E079"/>
<comment type="similarity">
    <text evidence="1">Belongs to the transferase hexapeptide repeat family.</text>
</comment>
<evidence type="ECO:0000313" key="4">
    <source>
        <dbReference type="EMBL" id="SHF72590.1"/>
    </source>
</evidence>
<sequence>MLAERRIRTRTPQWRAVAERIPVAMELTSRLNALPFGDVDARAALLAELFGAPPPGTAVVHPPFYCTHGLGISLGDRAFVGQACSFLDIGGITVGDRAMIAPKVTLVTEGHPVGPAERYDFVTVAPIVIEADVWIGAAATVLPGVTIGHGAVIGAGTVVARDVPALTVVTGAGQVERRRLDASSDGDG</sequence>
<gene>
    <name evidence="4" type="ORF">SAMN05443575_0747</name>
</gene>
<evidence type="ECO:0000256" key="2">
    <source>
        <dbReference type="ARBA" id="ARBA00022679"/>
    </source>
</evidence>
<reference evidence="4 5" key="1">
    <citation type="submission" date="2016-11" db="EMBL/GenBank/DDBJ databases">
        <authorList>
            <person name="Jaros S."/>
            <person name="Januszkiewicz K."/>
            <person name="Wedrychowicz H."/>
        </authorList>
    </citation>
    <scope>NUCLEOTIDE SEQUENCE [LARGE SCALE GENOMIC DNA]</scope>
    <source>
        <strain evidence="4 5">DSM 45627</strain>
    </source>
</reference>
<evidence type="ECO:0000256" key="1">
    <source>
        <dbReference type="ARBA" id="ARBA00007274"/>
    </source>
</evidence>
<organism evidence="4 5">
    <name type="scientific">Jatrophihabitans endophyticus</name>
    <dbReference type="NCBI Taxonomy" id="1206085"/>
    <lineage>
        <taxon>Bacteria</taxon>
        <taxon>Bacillati</taxon>
        <taxon>Actinomycetota</taxon>
        <taxon>Actinomycetes</taxon>
        <taxon>Jatrophihabitantales</taxon>
        <taxon>Jatrophihabitantaceae</taxon>
        <taxon>Jatrophihabitans</taxon>
    </lineage>
</organism>
<dbReference type="PANTHER" id="PTHR23416">
    <property type="entry name" value="SIALIC ACID SYNTHASE-RELATED"/>
    <property type="match status" value="1"/>
</dbReference>
<protein>
    <submittedName>
        <fullName evidence="4">Acetyltransferase (Isoleucine patch superfamily)</fullName>
    </submittedName>
</protein>
<proteinExistence type="inferred from homology"/>
<dbReference type="Proteomes" id="UP000186132">
    <property type="component" value="Unassembled WGS sequence"/>
</dbReference>
<dbReference type="InterPro" id="IPR001451">
    <property type="entry name" value="Hexapep"/>
</dbReference>
<dbReference type="OrthoDB" id="2643438at2"/>
<keyword evidence="3" id="KW-0677">Repeat</keyword>
<dbReference type="PROSITE" id="PS00101">
    <property type="entry name" value="HEXAPEP_TRANSFERASES"/>
    <property type="match status" value="1"/>
</dbReference>
<keyword evidence="2 4" id="KW-0808">Transferase</keyword>
<dbReference type="InterPro" id="IPR011004">
    <property type="entry name" value="Trimer_LpxA-like_sf"/>
</dbReference>
<dbReference type="EMBL" id="FQVU01000001">
    <property type="protein sequence ID" value="SHF72590.1"/>
    <property type="molecule type" value="Genomic_DNA"/>
</dbReference>
<dbReference type="Gene3D" id="2.160.10.10">
    <property type="entry name" value="Hexapeptide repeat proteins"/>
    <property type="match status" value="1"/>
</dbReference>
<dbReference type="RefSeq" id="WP_073386041.1">
    <property type="nucleotide sequence ID" value="NZ_FQVU01000001.1"/>
</dbReference>
<dbReference type="CDD" id="cd03357">
    <property type="entry name" value="LbH_MAT_GAT"/>
    <property type="match status" value="1"/>
</dbReference>